<proteinExistence type="predicted"/>
<sequence length="106" mass="11066">MSKFMDKRGNSQISLWCSGVSGAIVAVTILTAYSVLTSSGSRQRVACLPTASGVAEEQHNRVAAQYVSLSTVLVGLKSQAKAGAAPSALVIKELNYTALRIPPTTI</sequence>
<keyword evidence="1" id="KW-1133">Transmembrane helix</keyword>
<name>A0A2J7ZNN7_9CHLO</name>
<dbReference type="Proteomes" id="UP000236333">
    <property type="component" value="Unassembled WGS sequence"/>
</dbReference>
<keyword evidence="1" id="KW-0812">Transmembrane</keyword>
<keyword evidence="1" id="KW-0472">Membrane</keyword>
<evidence type="ECO:0000313" key="2">
    <source>
        <dbReference type="EMBL" id="PNH01858.1"/>
    </source>
</evidence>
<feature type="transmembrane region" description="Helical" evidence="1">
    <location>
        <begin position="13"/>
        <end position="36"/>
    </location>
</feature>
<feature type="non-terminal residue" evidence="2">
    <location>
        <position position="106"/>
    </location>
</feature>
<accession>A0A2J7ZNN7</accession>
<protein>
    <submittedName>
        <fullName evidence="2">Uncharacterized protein</fullName>
    </submittedName>
</protein>
<evidence type="ECO:0000313" key="3">
    <source>
        <dbReference type="Proteomes" id="UP000236333"/>
    </source>
</evidence>
<keyword evidence="3" id="KW-1185">Reference proteome</keyword>
<dbReference type="EMBL" id="PGGS01000778">
    <property type="protein sequence ID" value="PNH01858.1"/>
    <property type="molecule type" value="Genomic_DNA"/>
</dbReference>
<evidence type="ECO:0000256" key="1">
    <source>
        <dbReference type="SAM" id="Phobius"/>
    </source>
</evidence>
<comment type="caution">
    <text evidence="2">The sequence shown here is derived from an EMBL/GenBank/DDBJ whole genome shotgun (WGS) entry which is preliminary data.</text>
</comment>
<gene>
    <name evidence="2" type="ORF">TSOC_012223</name>
</gene>
<organism evidence="2 3">
    <name type="scientific">Tetrabaena socialis</name>
    <dbReference type="NCBI Taxonomy" id="47790"/>
    <lineage>
        <taxon>Eukaryota</taxon>
        <taxon>Viridiplantae</taxon>
        <taxon>Chlorophyta</taxon>
        <taxon>core chlorophytes</taxon>
        <taxon>Chlorophyceae</taxon>
        <taxon>CS clade</taxon>
        <taxon>Chlamydomonadales</taxon>
        <taxon>Tetrabaenaceae</taxon>
        <taxon>Tetrabaena</taxon>
    </lineage>
</organism>
<reference evidence="2 3" key="1">
    <citation type="journal article" date="2017" name="Mol. Biol. Evol.">
        <title>The 4-celled Tetrabaena socialis nuclear genome reveals the essential components for genetic control of cell number at the origin of multicellularity in the volvocine lineage.</title>
        <authorList>
            <person name="Featherston J."/>
            <person name="Arakaki Y."/>
            <person name="Hanschen E.R."/>
            <person name="Ferris P.J."/>
            <person name="Michod R.E."/>
            <person name="Olson B.J.S.C."/>
            <person name="Nozaki H."/>
            <person name="Durand P.M."/>
        </authorList>
    </citation>
    <scope>NUCLEOTIDE SEQUENCE [LARGE SCALE GENOMIC DNA]</scope>
    <source>
        <strain evidence="2 3">NIES-571</strain>
    </source>
</reference>
<dbReference type="AlphaFoldDB" id="A0A2J7ZNN7"/>